<evidence type="ECO:0000256" key="12">
    <source>
        <dbReference type="RuleBase" id="RU004516"/>
    </source>
</evidence>
<dbReference type="GO" id="GO:0046394">
    <property type="term" value="P:carboxylic acid biosynthetic process"/>
    <property type="evidence" value="ECO:0007669"/>
    <property type="project" value="UniProtKB-ARBA"/>
</dbReference>
<evidence type="ECO:0000256" key="1">
    <source>
        <dbReference type="ARBA" id="ARBA00001933"/>
    </source>
</evidence>
<comment type="pathway">
    <text evidence="2">Amino-acid biosynthesis; L-isoleucine biosynthesis; L-isoleucine from 2-oxobutanoate: step 4/4.</text>
</comment>
<evidence type="ECO:0000256" key="10">
    <source>
        <dbReference type="ARBA" id="ARBA00049229"/>
    </source>
</evidence>
<dbReference type="OrthoDB" id="9805628at2"/>
<comment type="cofactor">
    <cofactor evidence="1 12">
        <name>pyridoxal 5'-phosphate</name>
        <dbReference type="ChEBI" id="CHEBI:597326"/>
    </cofactor>
</comment>
<comment type="catalytic activity">
    <reaction evidence="10">
        <text>L-leucine + 2-oxoglutarate = 4-methyl-2-oxopentanoate + L-glutamate</text>
        <dbReference type="Rhea" id="RHEA:18321"/>
        <dbReference type="ChEBI" id="CHEBI:16810"/>
        <dbReference type="ChEBI" id="CHEBI:17865"/>
        <dbReference type="ChEBI" id="CHEBI:29985"/>
        <dbReference type="ChEBI" id="CHEBI:57427"/>
        <dbReference type="EC" id="2.6.1.42"/>
    </reaction>
</comment>
<dbReference type="InterPro" id="IPR043132">
    <property type="entry name" value="BCAT-like_C"/>
</dbReference>
<dbReference type="STRING" id="1317125.SAMN05444128_0827"/>
<evidence type="ECO:0000256" key="6">
    <source>
        <dbReference type="ARBA" id="ARBA00013053"/>
    </source>
</evidence>
<dbReference type="InterPro" id="IPR018300">
    <property type="entry name" value="Aminotrans_IV_CS"/>
</dbReference>
<proteinExistence type="inferred from homology"/>
<sequence length="271" mass="30404">MLLYNNVFLPIQDLKLSWTNRAFQYNDGFFETILVVEGRLRFWSEHQARITEAAEALQLAIPGYFQDGELEENLLQLAKQRQVLQYGRIKLKVWRAGGGLYIPQSNEIEWLATAEVAPPIPDSGIRIGICQSVRTLFSPLSHFKGPQAPLYVLAGIEKQKSGLDDMLLVDVHGNVSELISSNIFWLKDGVLYTPALETGCVNGILRRNILRWCQQQGIAALEVLAKPEEIVQANCVFAANVTGIRGIEMLADHQLHIKNDWLQAIKAGLQV</sequence>
<reference evidence="14" key="1">
    <citation type="submission" date="2017-01" db="EMBL/GenBank/DDBJ databases">
        <authorList>
            <person name="Varghese N."/>
            <person name="Submissions S."/>
        </authorList>
    </citation>
    <scope>NUCLEOTIDE SEQUENCE [LARGE SCALE GENOMIC DNA]</scope>
    <source>
        <strain evidence="14">LP100</strain>
    </source>
</reference>
<dbReference type="InterPro" id="IPR050571">
    <property type="entry name" value="Class-IV_PLP-Dep_Aminotrnsfr"/>
</dbReference>
<dbReference type="Proteomes" id="UP000187181">
    <property type="component" value="Unassembled WGS sequence"/>
</dbReference>
<keyword evidence="13" id="KW-0032">Aminotransferase</keyword>
<dbReference type="EC" id="2.6.1.42" evidence="6"/>
<keyword evidence="13" id="KW-0456">Lyase</keyword>
<dbReference type="InterPro" id="IPR036038">
    <property type="entry name" value="Aminotransferase-like"/>
</dbReference>
<protein>
    <recommendedName>
        <fullName evidence="6">branched-chain-amino-acid transaminase</fullName>
        <ecNumber evidence="6">2.6.1.42</ecNumber>
    </recommendedName>
</protein>
<comment type="pathway">
    <text evidence="4">Amino-acid biosynthesis; L-leucine biosynthesis; L-leucine from 3-methyl-2-oxobutanoate: step 4/4.</text>
</comment>
<evidence type="ECO:0000256" key="11">
    <source>
        <dbReference type="RuleBase" id="RU004106"/>
    </source>
</evidence>
<evidence type="ECO:0000256" key="5">
    <source>
        <dbReference type="ARBA" id="ARBA00009320"/>
    </source>
</evidence>
<dbReference type="Gene3D" id="3.30.470.10">
    <property type="match status" value="1"/>
</dbReference>
<dbReference type="GO" id="GO:0004084">
    <property type="term" value="F:branched-chain-amino-acid transaminase activity"/>
    <property type="evidence" value="ECO:0007669"/>
    <property type="project" value="UniProtKB-EC"/>
</dbReference>
<accession>A0A1R3WQM9</accession>
<dbReference type="InterPro" id="IPR001544">
    <property type="entry name" value="Aminotrans_IV"/>
</dbReference>
<dbReference type="InterPro" id="IPR043131">
    <property type="entry name" value="BCAT-like_N"/>
</dbReference>
<organism evidence="13 14">
    <name type="scientific">Pontibacter indicus</name>
    <dbReference type="NCBI Taxonomy" id="1317125"/>
    <lineage>
        <taxon>Bacteria</taxon>
        <taxon>Pseudomonadati</taxon>
        <taxon>Bacteroidota</taxon>
        <taxon>Cytophagia</taxon>
        <taxon>Cytophagales</taxon>
        <taxon>Hymenobacteraceae</taxon>
        <taxon>Pontibacter</taxon>
    </lineage>
</organism>
<dbReference type="GO" id="GO:0016829">
    <property type="term" value="F:lyase activity"/>
    <property type="evidence" value="ECO:0007669"/>
    <property type="project" value="UniProtKB-KW"/>
</dbReference>
<dbReference type="Pfam" id="PF01063">
    <property type="entry name" value="Aminotran_4"/>
    <property type="match status" value="1"/>
</dbReference>
<dbReference type="PANTHER" id="PTHR42743:SF11">
    <property type="entry name" value="AMINODEOXYCHORISMATE LYASE"/>
    <property type="match status" value="1"/>
</dbReference>
<dbReference type="RefSeq" id="WP_076666204.1">
    <property type="nucleotide sequence ID" value="NZ_FTPP01000001.1"/>
</dbReference>
<comment type="catalytic activity">
    <reaction evidence="9">
        <text>L-isoleucine + 2-oxoglutarate = (S)-3-methyl-2-oxopentanoate + L-glutamate</text>
        <dbReference type="Rhea" id="RHEA:24801"/>
        <dbReference type="ChEBI" id="CHEBI:16810"/>
        <dbReference type="ChEBI" id="CHEBI:29985"/>
        <dbReference type="ChEBI" id="CHEBI:35146"/>
        <dbReference type="ChEBI" id="CHEBI:58045"/>
        <dbReference type="EC" id="2.6.1.42"/>
    </reaction>
</comment>
<comment type="pathway">
    <text evidence="3">Amino-acid biosynthesis; L-valine biosynthesis; L-valine from pyruvate: step 4/4.</text>
</comment>
<keyword evidence="7 12" id="KW-0663">Pyridoxal phosphate</keyword>
<keyword evidence="13" id="KW-0808">Transferase</keyword>
<evidence type="ECO:0000256" key="7">
    <source>
        <dbReference type="ARBA" id="ARBA00022898"/>
    </source>
</evidence>
<evidence type="ECO:0000256" key="2">
    <source>
        <dbReference type="ARBA" id="ARBA00004824"/>
    </source>
</evidence>
<comment type="catalytic activity">
    <reaction evidence="8">
        <text>L-valine + 2-oxoglutarate = 3-methyl-2-oxobutanoate + L-glutamate</text>
        <dbReference type="Rhea" id="RHEA:24813"/>
        <dbReference type="ChEBI" id="CHEBI:11851"/>
        <dbReference type="ChEBI" id="CHEBI:16810"/>
        <dbReference type="ChEBI" id="CHEBI:29985"/>
        <dbReference type="ChEBI" id="CHEBI:57762"/>
        <dbReference type="EC" id="2.6.1.42"/>
    </reaction>
</comment>
<comment type="similarity">
    <text evidence="5 11">Belongs to the class-IV pyridoxal-phosphate-dependent aminotransferase family.</text>
</comment>
<keyword evidence="14" id="KW-1185">Reference proteome</keyword>
<evidence type="ECO:0000256" key="4">
    <source>
        <dbReference type="ARBA" id="ARBA00005072"/>
    </source>
</evidence>
<dbReference type="AlphaFoldDB" id="A0A1R3WQM9"/>
<dbReference type="Gene3D" id="3.20.10.10">
    <property type="entry name" value="D-amino Acid Aminotransferase, subunit A, domain 2"/>
    <property type="match status" value="1"/>
</dbReference>
<gene>
    <name evidence="13" type="ORF">SAMN05444128_0827</name>
</gene>
<dbReference type="PANTHER" id="PTHR42743">
    <property type="entry name" value="AMINO-ACID AMINOTRANSFERASE"/>
    <property type="match status" value="1"/>
</dbReference>
<evidence type="ECO:0000256" key="8">
    <source>
        <dbReference type="ARBA" id="ARBA00048212"/>
    </source>
</evidence>
<evidence type="ECO:0000256" key="3">
    <source>
        <dbReference type="ARBA" id="ARBA00004931"/>
    </source>
</evidence>
<dbReference type="SUPFAM" id="SSF56752">
    <property type="entry name" value="D-aminoacid aminotransferase-like PLP-dependent enzymes"/>
    <property type="match status" value="1"/>
</dbReference>
<evidence type="ECO:0000313" key="13">
    <source>
        <dbReference type="EMBL" id="SIT80137.1"/>
    </source>
</evidence>
<evidence type="ECO:0000313" key="14">
    <source>
        <dbReference type="Proteomes" id="UP000187181"/>
    </source>
</evidence>
<evidence type="ECO:0000256" key="9">
    <source>
        <dbReference type="ARBA" id="ARBA00048798"/>
    </source>
</evidence>
<dbReference type="PROSITE" id="PS00770">
    <property type="entry name" value="AA_TRANSFER_CLASS_4"/>
    <property type="match status" value="1"/>
</dbReference>
<dbReference type="EMBL" id="FTPP01000001">
    <property type="protein sequence ID" value="SIT80137.1"/>
    <property type="molecule type" value="Genomic_DNA"/>
</dbReference>
<name>A0A1R3WQM9_9BACT</name>